<dbReference type="PANTHER" id="PTHR45625">
    <property type="entry name" value="PEPTIDYL-PROLYL CIS-TRANS ISOMERASE-RELATED"/>
    <property type="match status" value="1"/>
</dbReference>
<evidence type="ECO:0000259" key="8">
    <source>
        <dbReference type="PROSITE" id="PS50072"/>
    </source>
</evidence>
<dbReference type="SUPFAM" id="SSF50978">
    <property type="entry name" value="WD40 repeat-like"/>
    <property type="match status" value="1"/>
</dbReference>
<keyword evidence="6" id="KW-0413">Isomerase</keyword>
<dbReference type="InterPro" id="IPR036322">
    <property type="entry name" value="WD40_repeat_dom_sf"/>
</dbReference>
<dbReference type="InterPro" id="IPR015943">
    <property type="entry name" value="WD40/YVTN_repeat-like_dom_sf"/>
</dbReference>
<evidence type="ECO:0000256" key="1">
    <source>
        <dbReference type="ARBA" id="ARBA00000971"/>
    </source>
</evidence>
<feature type="domain" description="PPIase cyclophilin-type" evidence="8">
    <location>
        <begin position="347"/>
        <end position="494"/>
    </location>
</feature>
<dbReference type="GO" id="GO:0005634">
    <property type="term" value="C:nucleus"/>
    <property type="evidence" value="ECO:0007669"/>
    <property type="project" value="UniProtKB-ARBA"/>
</dbReference>
<dbReference type="InterPro" id="IPR029000">
    <property type="entry name" value="Cyclophilin-like_dom_sf"/>
</dbReference>
<name>A0A7S4NGL0_GUITH</name>
<dbReference type="CDD" id="cd01927">
    <property type="entry name" value="cyclophilin_WD40"/>
    <property type="match status" value="1"/>
</dbReference>
<dbReference type="GO" id="GO:0003755">
    <property type="term" value="F:peptidyl-prolyl cis-trans isomerase activity"/>
    <property type="evidence" value="ECO:0007669"/>
    <property type="project" value="UniProtKB-KW"/>
</dbReference>
<dbReference type="PROSITE" id="PS50072">
    <property type="entry name" value="CSA_PPIASE_2"/>
    <property type="match status" value="1"/>
</dbReference>
<reference evidence="9" key="1">
    <citation type="submission" date="2021-01" db="EMBL/GenBank/DDBJ databases">
        <authorList>
            <person name="Corre E."/>
            <person name="Pelletier E."/>
            <person name="Niang G."/>
            <person name="Scheremetjew M."/>
            <person name="Finn R."/>
            <person name="Kale V."/>
            <person name="Holt S."/>
            <person name="Cochrane G."/>
            <person name="Meng A."/>
            <person name="Brown T."/>
            <person name="Cohen L."/>
        </authorList>
    </citation>
    <scope>NUCLEOTIDE SEQUENCE</scope>
    <source>
        <strain evidence="9">CCMP 2712</strain>
    </source>
</reference>
<dbReference type="PRINTS" id="PR00153">
    <property type="entry name" value="CSAPPISMRASE"/>
</dbReference>
<evidence type="ECO:0000256" key="7">
    <source>
        <dbReference type="PROSITE-ProRule" id="PRU00221"/>
    </source>
</evidence>
<organism evidence="9">
    <name type="scientific">Guillardia theta</name>
    <name type="common">Cryptophyte</name>
    <name type="synonym">Cryptomonas phi</name>
    <dbReference type="NCBI Taxonomy" id="55529"/>
    <lineage>
        <taxon>Eukaryota</taxon>
        <taxon>Cryptophyceae</taxon>
        <taxon>Pyrenomonadales</taxon>
        <taxon>Geminigeraceae</taxon>
        <taxon>Guillardia</taxon>
    </lineage>
</organism>
<evidence type="ECO:0000313" key="9">
    <source>
        <dbReference type="EMBL" id="CAE2286359.1"/>
    </source>
</evidence>
<keyword evidence="4" id="KW-0677">Repeat</keyword>
<dbReference type="InterPro" id="IPR020892">
    <property type="entry name" value="Cyclophilin-type_PPIase_CS"/>
</dbReference>
<proteinExistence type="predicted"/>
<accession>A0A7S4NGL0</accession>
<dbReference type="InterPro" id="IPR002130">
    <property type="entry name" value="Cyclophilin-type_PPIase_dom"/>
</dbReference>
<dbReference type="Gene3D" id="2.40.100.10">
    <property type="entry name" value="Cyclophilin-like"/>
    <property type="match status" value="1"/>
</dbReference>
<sequence>MAVSLDGVWMCSVSSKDKVLNVFDVINFDMVNRIQLDFTPSRVEWISRAGANKMLIAIACADSGDIKVFDSKGSNKELKVVSLHKHPVCAMCFHPQLEAVISTDKKGIIEMWDPDTLQIPSGVKFRFKSDTDLYELAKTRSFAYSLDLSPDGDLVAAMCSDKQVRIWRCLTGKLFKKIDESLSALSSSQAEGGNMALDALDFGRRMAVEKEMESNKSNDDSCMPNAIFDQSGKLLLYGSLIGIKVVNLVENKVMRVLGKPESSERFLSLSLYQGRQEKVFQEELEIDPILCATSYGKSRFYLFSKREPATSGEGSGRDILNEKPQLEFAVNAAQAASKKLGRGAVIHTTMGDITIKLFPEECPKTVENFCTHAKNGYYNGVIFHRVIKSFMLQTGDPLGDGTGGTSIWGTEFEDEFHRSLRHDRPFTVSMANAGPNTNGSQFFITSVPTPWLDNKHTVFGRCVKGMDVVQAIENVRTNKEDKPWEDISIVSIRVLDQTPSAK</sequence>
<protein>
    <recommendedName>
        <fullName evidence="2">peptidylprolyl isomerase</fullName>
        <ecNumber evidence="2">5.2.1.8</ecNumber>
    </recommendedName>
</protein>
<gene>
    <name evidence="9" type="ORF">GTHE00462_LOCUS10173</name>
</gene>
<dbReference type="Pfam" id="PF00160">
    <property type="entry name" value="Pro_isomerase"/>
    <property type="match status" value="1"/>
</dbReference>
<dbReference type="PROSITE" id="PS00170">
    <property type="entry name" value="CSA_PPIASE_1"/>
    <property type="match status" value="1"/>
</dbReference>
<comment type="catalytic activity">
    <reaction evidence="1">
        <text>[protein]-peptidylproline (omega=180) = [protein]-peptidylproline (omega=0)</text>
        <dbReference type="Rhea" id="RHEA:16237"/>
        <dbReference type="Rhea" id="RHEA-COMP:10747"/>
        <dbReference type="Rhea" id="RHEA-COMP:10748"/>
        <dbReference type="ChEBI" id="CHEBI:83833"/>
        <dbReference type="ChEBI" id="CHEBI:83834"/>
        <dbReference type="EC" id="5.2.1.8"/>
    </reaction>
</comment>
<feature type="repeat" description="WD" evidence="7">
    <location>
        <begin position="136"/>
        <end position="177"/>
    </location>
</feature>
<dbReference type="Gene3D" id="2.130.10.10">
    <property type="entry name" value="YVTN repeat-like/Quinoprotein amine dehydrogenase"/>
    <property type="match status" value="1"/>
</dbReference>
<keyword evidence="3 7" id="KW-0853">WD repeat</keyword>
<keyword evidence="5" id="KW-0697">Rotamase</keyword>
<dbReference type="GO" id="GO:0006457">
    <property type="term" value="P:protein folding"/>
    <property type="evidence" value="ECO:0007669"/>
    <property type="project" value="InterPro"/>
</dbReference>
<dbReference type="EMBL" id="HBKN01013040">
    <property type="protein sequence ID" value="CAE2286359.1"/>
    <property type="molecule type" value="Transcribed_RNA"/>
</dbReference>
<dbReference type="FunFam" id="2.40.100.10:FF:000003">
    <property type="entry name" value="Peptidylprolyl isomerase domain and WD repeat-containing 1"/>
    <property type="match status" value="1"/>
</dbReference>
<dbReference type="EC" id="5.2.1.8" evidence="2"/>
<dbReference type="SMART" id="SM00320">
    <property type="entry name" value="WD40"/>
    <property type="match status" value="2"/>
</dbReference>
<evidence type="ECO:0000256" key="5">
    <source>
        <dbReference type="ARBA" id="ARBA00023110"/>
    </source>
</evidence>
<evidence type="ECO:0000256" key="2">
    <source>
        <dbReference type="ARBA" id="ARBA00013194"/>
    </source>
</evidence>
<evidence type="ECO:0000256" key="3">
    <source>
        <dbReference type="ARBA" id="ARBA00022574"/>
    </source>
</evidence>
<evidence type="ECO:0000256" key="6">
    <source>
        <dbReference type="ARBA" id="ARBA00023235"/>
    </source>
</evidence>
<dbReference type="PROSITE" id="PS50082">
    <property type="entry name" value="WD_REPEATS_2"/>
    <property type="match status" value="1"/>
</dbReference>
<evidence type="ECO:0000256" key="4">
    <source>
        <dbReference type="ARBA" id="ARBA00022737"/>
    </source>
</evidence>
<dbReference type="InterPro" id="IPR001680">
    <property type="entry name" value="WD40_rpt"/>
</dbReference>
<dbReference type="SUPFAM" id="SSF50891">
    <property type="entry name" value="Cyclophilin-like"/>
    <property type="match status" value="1"/>
</dbReference>
<dbReference type="InterPro" id="IPR044666">
    <property type="entry name" value="Cyclophilin_A-like"/>
</dbReference>
<dbReference type="Pfam" id="PF00400">
    <property type="entry name" value="WD40"/>
    <property type="match status" value="1"/>
</dbReference>
<dbReference type="AlphaFoldDB" id="A0A7S4NGL0"/>
<dbReference type="PANTHER" id="PTHR45625:SF4">
    <property type="entry name" value="PEPTIDYLPROLYL ISOMERASE DOMAIN AND WD REPEAT-CONTAINING PROTEIN 1"/>
    <property type="match status" value="1"/>
</dbReference>